<dbReference type="SMART" id="SM00382">
    <property type="entry name" value="AAA"/>
    <property type="match status" value="4"/>
</dbReference>
<dbReference type="FunFam" id="3.40.50.300:FF:000049">
    <property type="entry name" value="Dynein, axonemal, heavy chain 5"/>
    <property type="match status" value="1"/>
</dbReference>
<dbReference type="Gene3D" id="1.10.8.1220">
    <property type="match status" value="1"/>
</dbReference>
<dbReference type="Gene3D" id="3.10.490.20">
    <property type="match status" value="1"/>
</dbReference>
<evidence type="ECO:0000256" key="9">
    <source>
        <dbReference type="ARBA" id="ARBA00022846"/>
    </source>
</evidence>
<evidence type="ECO:0000256" key="2">
    <source>
        <dbReference type="ARBA" id="ARBA00008887"/>
    </source>
</evidence>
<evidence type="ECO:0000256" key="1">
    <source>
        <dbReference type="ARBA" id="ARBA00004611"/>
    </source>
</evidence>
<dbReference type="InterPro" id="IPR041658">
    <property type="entry name" value="AAA_lid_11"/>
</dbReference>
<dbReference type="InterPro" id="IPR042228">
    <property type="entry name" value="Dynein_linker_3"/>
</dbReference>
<dbReference type="GeneID" id="19016001"/>
<evidence type="ECO:0000256" key="17">
    <source>
        <dbReference type="SAM" id="MobiDB-lite"/>
    </source>
</evidence>
<dbReference type="Pfam" id="PF18199">
    <property type="entry name" value="Dynein_C"/>
    <property type="match status" value="1"/>
</dbReference>
<feature type="domain" description="AAA+ ATPase" evidence="18">
    <location>
        <begin position="2930"/>
        <end position="3134"/>
    </location>
</feature>
<feature type="domain" description="AAA+ ATPase" evidence="18">
    <location>
        <begin position="2531"/>
        <end position="2681"/>
    </location>
</feature>
<dbReference type="SUPFAM" id="SSF52540">
    <property type="entry name" value="P-loop containing nucleoside triphosphate hydrolases"/>
    <property type="match status" value="4"/>
</dbReference>
<dbReference type="FunFam" id="3.10.490.20:FF:000006">
    <property type="entry name" value="Dynein axonemal heavy chain 10"/>
    <property type="match status" value="1"/>
</dbReference>
<dbReference type="RefSeq" id="XP_007513331.1">
    <property type="nucleotide sequence ID" value="XM_007513269.1"/>
</dbReference>
<dbReference type="InterPro" id="IPR035706">
    <property type="entry name" value="AAA_9"/>
</dbReference>
<feature type="compositionally biased region" description="Basic and acidic residues" evidence="17">
    <location>
        <begin position="1"/>
        <end position="23"/>
    </location>
</feature>
<dbReference type="FunFam" id="1.20.140.100:FF:000001">
    <property type="entry name" value="dynein heavy chain 17, axonemal"/>
    <property type="match status" value="1"/>
</dbReference>
<evidence type="ECO:0000256" key="6">
    <source>
        <dbReference type="ARBA" id="ARBA00022741"/>
    </source>
</evidence>
<dbReference type="InterPro" id="IPR026983">
    <property type="entry name" value="DHC"/>
</dbReference>
<name>K8EFY3_9CHLO</name>
<dbReference type="GO" id="GO:0051959">
    <property type="term" value="F:dynein light intermediate chain binding"/>
    <property type="evidence" value="ECO:0007669"/>
    <property type="project" value="InterPro"/>
</dbReference>
<keyword evidence="7" id="KW-0970">Cilium biogenesis/degradation</keyword>
<dbReference type="GO" id="GO:0005930">
    <property type="term" value="C:axoneme"/>
    <property type="evidence" value="ECO:0007669"/>
    <property type="project" value="UniProtKB-ARBA"/>
</dbReference>
<feature type="compositionally biased region" description="Basic and acidic residues" evidence="17">
    <location>
        <begin position="4336"/>
        <end position="4346"/>
    </location>
</feature>
<dbReference type="PANTHER" id="PTHR22878">
    <property type="entry name" value="DYNEIN HEAVY CHAIN 6, AXONEMAL-LIKE-RELATED"/>
    <property type="match status" value="1"/>
</dbReference>
<dbReference type="Gene3D" id="3.40.50.300">
    <property type="entry name" value="P-loop containing nucleotide triphosphate hydrolases"/>
    <property type="match status" value="5"/>
</dbReference>
<evidence type="ECO:0000259" key="18">
    <source>
        <dbReference type="SMART" id="SM00382"/>
    </source>
</evidence>
<dbReference type="GO" id="GO:0005874">
    <property type="term" value="C:microtubule"/>
    <property type="evidence" value="ECO:0007669"/>
    <property type="project" value="UniProtKB-KW"/>
</dbReference>
<feature type="coiled-coil region" evidence="16">
    <location>
        <begin position="3396"/>
        <end position="3479"/>
    </location>
</feature>
<dbReference type="InterPro" id="IPR024317">
    <property type="entry name" value="Dynein_heavy_chain_D4_dom"/>
</dbReference>
<keyword evidence="12" id="KW-0969">Cilium</keyword>
<dbReference type="Gene3D" id="1.20.1270.280">
    <property type="match status" value="1"/>
</dbReference>
<dbReference type="Gene3D" id="1.20.58.1120">
    <property type="match status" value="1"/>
</dbReference>
<dbReference type="STRING" id="41875.K8EFY3"/>
<dbReference type="Pfam" id="PF12777">
    <property type="entry name" value="MT"/>
    <property type="match status" value="1"/>
</dbReference>
<dbReference type="FunFam" id="1.20.920.20:FF:000001">
    <property type="entry name" value="dynein heavy chain 2, axonemal"/>
    <property type="match status" value="1"/>
</dbReference>
<feature type="region of interest" description="Disordered" evidence="17">
    <location>
        <begin position="87"/>
        <end position="114"/>
    </location>
</feature>
<keyword evidence="9" id="KW-0282">Flagellum</keyword>
<dbReference type="Pfam" id="PF12781">
    <property type="entry name" value="AAA_9"/>
    <property type="match status" value="1"/>
</dbReference>
<dbReference type="PANTHER" id="PTHR22878:SF63">
    <property type="entry name" value="DYNEIN AXONEMAL HEAVY CHAIN 10"/>
    <property type="match status" value="1"/>
</dbReference>
<keyword evidence="20" id="KW-1185">Reference proteome</keyword>
<evidence type="ECO:0000256" key="13">
    <source>
        <dbReference type="ARBA" id="ARBA00023175"/>
    </source>
</evidence>
<dbReference type="Gene3D" id="1.10.8.720">
    <property type="entry name" value="Region D6 of dynein motor"/>
    <property type="match status" value="1"/>
</dbReference>
<feature type="domain" description="AAA+ ATPase" evidence="18">
    <location>
        <begin position="2170"/>
        <end position="2321"/>
    </location>
</feature>
<dbReference type="Pfam" id="PF08393">
    <property type="entry name" value="DHC_N2"/>
    <property type="match status" value="1"/>
</dbReference>
<dbReference type="FunFam" id="3.40.50.300:FF:000063">
    <property type="entry name" value="dynein heavy chain 6, axonemal"/>
    <property type="match status" value="1"/>
</dbReference>
<dbReference type="FunFam" id="3.40.50.300:FF:002141">
    <property type="entry name" value="Dynein heavy chain"/>
    <property type="match status" value="1"/>
</dbReference>
<feature type="coiled-coil region" evidence="16">
    <location>
        <begin position="1235"/>
        <end position="1297"/>
    </location>
</feature>
<dbReference type="Gene3D" id="1.20.920.20">
    <property type="match status" value="1"/>
</dbReference>
<dbReference type="Pfam" id="PF17852">
    <property type="entry name" value="Dynein_AAA_lid"/>
    <property type="match status" value="1"/>
</dbReference>
<dbReference type="KEGG" id="bpg:Bathy05g04980"/>
<keyword evidence="5" id="KW-0677">Repeat</keyword>
<feature type="compositionally biased region" description="Polar residues" evidence="17">
    <location>
        <begin position="102"/>
        <end position="114"/>
    </location>
</feature>
<keyword evidence="3" id="KW-0963">Cytoplasm</keyword>
<dbReference type="Gene3D" id="1.10.472.130">
    <property type="match status" value="1"/>
</dbReference>
<dbReference type="FunFam" id="3.20.180.20:FF:000001">
    <property type="entry name" value="Dynein axonemal heavy chain 5"/>
    <property type="match status" value="1"/>
</dbReference>
<evidence type="ECO:0000256" key="10">
    <source>
        <dbReference type="ARBA" id="ARBA00023017"/>
    </source>
</evidence>
<dbReference type="Gene3D" id="6.10.140.1060">
    <property type="match status" value="1"/>
</dbReference>
<evidence type="ECO:0000256" key="15">
    <source>
        <dbReference type="ARBA" id="ARBA00023273"/>
    </source>
</evidence>
<comment type="similarity">
    <text evidence="2">Belongs to the dynein heavy chain family.</text>
</comment>
<dbReference type="InterPro" id="IPR003593">
    <property type="entry name" value="AAA+_ATPase"/>
</dbReference>
<keyword evidence="13" id="KW-0505">Motor protein</keyword>
<dbReference type="Proteomes" id="UP000198341">
    <property type="component" value="Chromosome 5"/>
</dbReference>
<dbReference type="InterPro" id="IPR035699">
    <property type="entry name" value="AAA_6"/>
</dbReference>
<dbReference type="Gene3D" id="1.10.287.2620">
    <property type="match status" value="1"/>
</dbReference>
<dbReference type="FunFam" id="1.10.8.710:FF:000002">
    <property type="entry name" value="dynein heavy chain 17, axonemal"/>
    <property type="match status" value="1"/>
</dbReference>
<dbReference type="InterPro" id="IPR043157">
    <property type="entry name" value="Dynein_AAA1S"/>
</dbReference>
<dbReference type="InterPro" id="IPR004273">
    <property type="entry name" value="Dynein_heavy_D6_P-loop"/>
</dbReference>
<dbReference type="InterPro" id="IPR043160">
    <property type="entry name" value="Dynein_C_barrel"/>
</dbReference>
<dbReference type="FunFam" id="1.20.58.1120:FF:000008">
    <property type="entry name" value="Dynein heavy chain 10, axonemal"/>
    <property type="match status" value="1"/>
</dbReference>
<dbReference type="GO" id="GO:0005524">
    <property type="term" value="F:ATP binding"/>
    <property type="evidence" value="ECO:0007669"/>
    <property type="project" value="UniProtKB-KW"/>
</dbReference>
<dbReference type="InterPro" id="IPR027417">
    <property type="entry name" value="P-loop_NTPase"/>
</dbReference>
<feature type="compositionally biased region" description="Basic and acidic residues" evidence="17">
    <location>
        <begin position="33"/>
        <end position="44"/>
    </location>
</feature>
<evidence type="ECO:0000256" key="16">
    <source>
        <dbReference type="SAM" id="Coils"/>
    </source>
</evidence>
<dbReference type="GO" id="GO:0045505">
    <property type="term" value="F:dynein intermediate chain binding"/>
    <property type="evidence" value="ECO:0007669"/>
    <property type="project" value="InterPro"/>
</dbReference>
<dbReference type="Pfam" id="PF12774">
    <property type="entry name" value="AAA_6"/>
    <property type="match status" value="1"/>
</dbReference>
<dbReference type="GO" id="GO:0030030">
    <property type="term" value="P:cell projection organization"/>
    <property type="evidence" value="ECO:0007669"/>
    <property type="project" value="UniProtKB-KW"/>
</dbReference>
<evidence type="ECO:0000256" key="11">
    <source>
        <dbReference type="ARBA" id="ARBA00023054"/>
    </source>
</evidence>
<dbReference type="GO" id="GO:0008569">
    <property type="term" value="F:minus-end-directed microtubule motor activity"/>
    <property type="evidence" value="ECO:0007669"/>
    <property type="project" value="InterPro"/>
</dbReference>
<keyword evidence="15" id="KW-0966">Cell projection</keyword>
<dbReference type="InterPro" id="IPR042222">
    <property type="entry name" value="Dynein_2_N"/>
</dbReference>
<dbReference type="InterPro" id="IPR041466">
    <property type="entry name" value="Dynein_AAA5_ext"/>
</dbReference>
<gene>
    <name evidence="19" type="ORF">Bathy05g04980</name>
</gene>
<dbReference type="Pfam" id="PF08385">
    <property type="entry name" value="DHC_N1"/>
    <property type="match status" value="3"/>
</dbReference>
<dbReference type="InterPro" id="IPR041228">
    <property type="entry name" value="Dynein_C"/>
</dbReference>
<dbReference type="GO" id="GO:0030286">
    <property type="term" value="C:dynein complex"/>
    <property type="evidence" value="ECO:0007669"/>
    <property type="project" value="UniProtKB-KW"/>
</dbReference>
<organism evidence="19 20">
    <name type="scientific">Bathycoccus prasinos</name>
    <dbReference type="NCBI Taxonomy" id="41875"/>
    <lineage>
        <taxon>Eukaryota</taxon>
        <taxon>Viridiplantae</taxon>
        <taxon>Chlorophyta</taxon>
        <taxon>Mamiellophyceae</taxon>
        <taxon>Mamiellales</taxon>
        <taxon>Bathycoccaceae</taxon>
        <taxon>Bathycoccus</taxon>
    </lineage>
</organism>
<dbReference type="Pfam" id="PF12780">
    <property type="entry name" value="AAA_8"/>
    <property type="match status" value="1"/>
</dbReference>
<comment type="subcellular location">
    <subcellularLocation>
        <location evidence="1">Cytoplasm</location>
        <location evidence="1">Cytoskeleton</location>
        <location evidence="1">Flagellum axoneme</location>
    </subcellularLocation>
</comment>
<keyword evidence="14" id="KW-0206">Cytoskeleton</keyword>
<evidence type="ECO:0000256" key="7">
    <source>
        <dbReference type="ARBA" id="ARBA00022794"/>
    </source>
</evidence>
<protein>
    <submittedName>
        <fullName evidence="19">Dynein heavy chain</fullName>
    </submittedName>
</protein>
<dbReference type="Gene3D" id="3.20.180.20">
    <property type="entry name" value="Dynein heavy chain, N-terminal domain 2"/>
    <property type="match status" value="1"/>
</dbReference>
<dbReference type="InterPro" id="IPR041589">
    <property type="entry name" value="DNAH3_AAA_lid_1"/>
</dbReference>
<dbReference type="eggNOG" id="KOG3595">
    <property type="taxonomic scope" value="Eukaryota"/>
</dbReference>
<dbReference type="GO" id="GO:0007018">
    <property type="term" value="P:microtubule-based movement"/>
    <property type="evidence" value="ECO:0007669"/>
    <property type="project" value="InterPro"/>
</dbReference>
<evidence type="ECO:0000256" key="5">
    <source>
        <dbReference type="ARBA" id="ARBA00022737"/>
    </source>
</evidence>
<dbReference type="Gene3D" id="1.20.920.30">
    <property type="match status" value="1"/>
</dbReference>
<dbReference type="Pfam" id="PF03028">
    <property type="entry name" value="Dynein_heavy"/>
    <property type="match status" value="1"/>
</dbReference>
<accession>K8EFY3</accession>
<evidence type="ECO:0000256" key="14">
    <source>
        <dbReference type="ARBA" id="ARBA00023212"/>
    </source>
</evidence>
<evidence type="ECO:0000256" key="4">
    <source>
        <dbReference type="ARBA" id="ARBA00022701"/>
    </source>
</evidence>
<sequence>MAAERGDGEEQEGDTEKLHREAPDGAPDLQPPVEREKKDEEGKKTSGYGNRAAQTNARRLIDCITEWSDVISSFIKRDLDITINDGGNGIHSSGSSRSKSSNEIAQTTMKTTTTGPLREIERWKERNVERHTLYEQLTCQEMKKTEQSLEDSIHSAMIEDPEQLSKAHQTLTKFRYLRDNLEALCAQSKENVKFLATLEGHFMTISRGSFKRIANCLEPTLEALRLVWIISRYYSNDDRMGQLMGRIADELSLRINSEIDPKMVLTESREDDGITKDRAEDHADHLSLLTTSTTANIKHSPSLHPIIADIQDNSNLTLSEKLRDASLALRSWKTNYLKVRESIERSNRDTRWEFDRERLFSRTDHIARVCDDLGEMLSASLDFQTFLSPKFRAVTLDQVGFDDAVRRVSNMNNRVNRCSFNAFDPSKAEDWADIVQVFNGDRVRIERVVRSFIDQSFKNSTSAKAAFELLHSFRTMFNIPSIPMNSELLGTARDANGHRENSSLRTSPVRDVLNKQMRDTTRDILDQFGREIDQTQHFFHTQRRNVPLLRNQPSVSGKIAWSRALFVSVRRTMRIFKFTSLGEDIQSAAALDIENKYLHFSKTVLDYEKELVRDWSSTVVDESAASLRSFILIKDPITEVLGVNGRLPHSSVPLFRPNFHENLSVLISEAKSISQLGHEIPSAAKAVVLQEDVYRSHLNNLKDVCSEYSRVTSGLTFQEFALFKEKLIEVEEAFEPGCSKLNWNALGFNTFVHSARCAIDSFEKSVLEVRRISKSIKELTETISELNFFSPSYTDEAEGDIGVLPELDDVMGTLERTRDEIMERAVGKYKEVSNLLSDIEFCVIGTRSKKAPEMQAFYEFSERSVYRALVRAICSSLRSFRRDFISRRDGANAAYFRCTIKLCSQDVVISPSLEEITTRLNSFVDSMQKIGSKFTRWMHGTCREVLQTQCVDDDEVSDEDYDGYRCISGGLENDNILVTADTSVHEKEGDTFGITFARDLKSSIVLNKSLVASHRAIERLSRKIVKYVESWDKFQHAVNTKAREESLQMFTDLSGLEFAPLDESFALFNQYKSRALADSKRNLIISCANMDATPLIDGIAQECDIWIKELSRISAAQDRNYLSEMNSKFQNVNDVMDAVPSSLDEMKVFVRLVQDIRIDWETEINILKIKDRVKLRLRVRPEESLSPSTPSSTTQIDAICEDMNAALDTLANWKACEEKIERVDVDSRHVRMKYEDQLRNDLNEFESACEETRNDMLKNGPASDKSLLDLHAGALKLNEFKTKIVDLSNRREALRDSEKAFQFPPRSVSSLQELRENIEEYMSCYAVIERFDSKVKVHSRVLWDAIDIEKLRAIAEESKRDCETNITESSKTFELIMSIKKSIALFEETLDLFCTLKSPAMRPRHWEELARLAKTSIALTTVSLEDVLKLRLYEHAQHVRDITNRAEREMKIEDDLIKLSAEWEDAKFDLRPLARESKETREKTLILCSVDDITLSLEDSSLTLQSMSASKHAAPFQDTVQSWEYNLAHISDVLEAWIGTQRKWLYLQSIFCGADDIRAQLPREADQFDQIDLAWREIMRSTQENLESKVLESCRVEGRLHHLKELSLQLESCQKSLSQYLNTKRDAFPRFFFISDDELLSILGTSDPTLVQEHMLKLFDNCAKLIFGPNDESIIGLMSSEGESFELSEPVQVLGLPVEVWMRKVESAMRITLKEICKKGIRRYVNASSRTTWILEELGMVALVGSQIWWTWEVIDVFRRVKNGQDKMAMKLLSEKLTAQLADLTKLVRSDLTNLERKKVNTMIIIDVHARDIIESFVRDSILDESEFAWESQLRFKWDKKRDDIVINQCSGEFLYGYEYMGLNGRLVITGLTDRCYMTLTTALTYRLGGAPAGPAGTGKTETTKDLAKSMALLCVVFNCGEGLDYKAMGAIFTGLVQCGAWGCFDEFNRIDAEVLSVVSSQIHLIQESLKTNAKRFNFEGKDIALDSRTGIFITMNPGYAGRTELPDNLKALFRPVQMIVPDLQQICEIMLFSEGFDSAKELAKKMTVLYKLAKEQLSKQSHYDFGLRALKSVLIMAGALKRESPELDEQLVLMRALRDMNLPKFVFEDAPLFLGLINDLFPGMDCPRVRYPNLNDAVEKDLENSGYQVLTGPSEQVDKIIQLYETMLTRHTTMVVGETGGGKSVIIKTLARAQDALGKPTKLILLNPKAQSVSELYGSLDRDTREWTDGLLSNIFREANRPLPENRESESRYIVFDGDVDAVWVENMNSVMDDNKLLTLPNGERIRLRDHCKLLFEVANLAHASPATVSRCGMVYVDPKTLGFQPICTSWIKKQGTELLQSVLSRIFDKYVGTLVEFCLEGVSDEELPPTSSIERTSSNYVEQLCSLLDSLLPLSSKDAESHRGISFGESNITAPDEQVVEFARKIERMSIFALTWSFGATVIKSDRIKFDTFLRKLTYDPACSCPLNLPDSGTMYDYGYDRSSDTFFSWESKAENIPLAARSSFSSLLIPTADTVRSSWLLQTLGNASNKPILFVGASGTAKTVTIEKVLAEMTGNDSKMSYITMNLSSRTSSLDVQRAIEDCIEKRTKDVYGPPLGRKLIVFIDDLNMPKEDLYGTQQPIALLKTMLERDGFYDRGKELNWKTVKDTRFICAMGHPGGARNTVDARFASLFNIFEIEAPSEENLKAIYRSILEKLASELGVNDDGTPCISSLVCEKILGATLELYDYVLDAFPPTPSKFHYIFNLRDLSRVFEGMSQSCADSIASESAFVRLWRNEVLRVFHDRLVDSIDRNLVKQKIGSLVIDYFDCDENLLKHALSDPVLFADFRTELLVGEETMEGEDTGVPEVQDGCSEGVQEPNDFSVESALKTTRAQYKDVGTYEDVKITFQKALDSCGRKEGPNKKMNLVFFHDALEHATRIHRVLRQERGHMLLIGDGGFGKQSLAKLAAAAAGCSVFEITLTRGYDENSFREDLKRLFTRVGVDNEKVLFLFTDNHVANESFLEHINSILTSGAVPALYPDDEKHVIMRSVRDDALKENVRDSKEELWRFFISRARMNLHIVLCMSPTGDLLRSRCRNFPGLVNDTVIDWFTAWPDEALLSVATTFLSSIDEIPSDLRGPIANHVVYTHQLVTELSIKYKRELNRSNYVTPKNYLDFIANYSRMLGLNRKRIGELKARLEGGSSKLIQAGSEVDAMQKSLNQAKEVVEGETKACEELLKVITASTTDVKSKQEAASLKEIELQKEKETIGTKKKEAESDLAKAIPALEAAALALNSLKKEEITELKSFAKPNIAVQKVCECVMILKGLPNVSWSGAKAMMTDTNFLKSLIEFDKDAIKDKQAKELKTYTKDSKFTPEEVTKISSAGGGLLKWVFAMIKYNEVARTVNPKRAAAASAEKLLRTKTKELAKTKLEVEQLSEELTSLTEQFQEKTSNQKRLKESAETMEARLSAAEKLLKGLESERVRWAKEMNELDESMKNLVGDCLLTSSFLSYSGAFTFEFRKKFTYDTLYEDVKARNIPVSPSFRLENLLTTDVELGKWASEGLPTDDLSVQNGILTTKASRYPLCIDPQMQAVRWIKQREGKNLIGKIKTFSDADFLKQLELAVKYGLPFLFENVGKHLDPVIDNVLERRITERNGIKTVQIGDSEVEWDDNFRLYMTSKLPNPSYGPEVSGKTMIINYGVTLVGLQEQLLNVTVKMERPDLELQRESLVQETSVNKSLLKDLEDTLLMELSSASGEILDNVELITTLDETKYKAKEISCKLEEAKAASEKLVLARRAYEPIAKRGAILYFVLQNLNKVNSMYEYSLTSYLEVFRSSLAKTREKNNCGSSTSTDDSKHGHDKSLQNTITEFVNDLTLAVYEFASLGLFERDKLTLSMHMTLQILLGDGVVDIEQVNFFTKGGFKLDGNADEDSSSNSNEAMSSTRKSFTTKALGEFWPKSGLRDLEQLVTLESSSERMKSLIVDISTNEDKWKKWLSSKTPEISAIPDDIQSRLTPFEFLCLLRCARVDRITAATTQFISSTLGEQYVTPPIVNYDSIFNATSARTPVVFVLSPGADPAFDVLKLGEKKGFRLGEKLEFMALGQGMGPRAAELISSSAREGKWAMLQNCHLLPSWLGSLEKILEDLGEVHEDFRLWLTTEPVAAFPLGVLQSSLKVVTEPPAGLQLNMRASFAKLSEDSLSKCNHPAFRNLSYVLTFFHAVVQERRKYGKLGWNVPYDFNETDFRISLSLIETYLNKVCVSDVGDEEEHDHIAAEDPLSTISTAPKQKPKADIPWSTLRYLIGEAMYGGRVSDFYDRRILVTYLNEYFGDFLFDRDRPFAFYMCKHELSEERDDTGDKNKDTSLSVRDASPAEDDVNYQSLFGLPRQTSYEALIDAISRIPVVQTPKVLGLHMNADVAHCTRAAKLMWENLVALQPQITSPQAPRNANDGDDGVHDNLTGNKAKRPEHVLDSIAVDILSVLPQKEDRNFDARKLRKKWANAITPIRIALLQELEKHNKLTSVMKQTLLNLRKALNGEIAMSSVLDDVAVSLNSGFVPSSWKKEAPETGKNITSWIQWYRKRVSQFSDWVAQHDGNLPPCVWLSGLQSPETFIAALVQTSCRKKGWPLDVAHVKTQLTRVKDARSITEPPENGCFVSGLYLEGARWDFESHALANQKNNELVEELPVMHIIPVEKNESAKAGELRVPVYITQARRNAMGKGLVFEASLQSDVHESHWVLQGVCMTLNLDD</sequence>
<keyword evidence="4" id="KW-0493">Microtubule</keyword>
<feature type="region of interest" description="Disordered" evidence="17">
    <location>
        <begin position="4424"/>
        <end position="4450"/>
    </location>
</feature>
<dbReference type="InterPro" id="IPR042219">
    <property type="entry name" value="AAA_lid_11_sf"/>
</dbReference>
<proteinExistence type="inferred from homology"/>
<dbReference type="FunFam" id="3.40.50.300:FF:000153">
    <property type="entry name" value="Dynein axonemal heavy chain 1"/>
    <property type="match status" value="1"/>
</dbReference>
<reference evidence="19 20" key="1">
    <citation type="submission" date="2011-10" db="EMBL/GenBank/DDBJ databases">
        <authorList>
            <person name="Genoscope - CEA"/>
        </authorList>
    </citation>
    <scope>NUCLEOTIDE SEQUENCE [LARGE SCALE GENOMIC DNA]</scope>
    <source>
        <strain evidence="19 20">RCC 1105</strain>
    </source>
</reference>
<dbReference type="Pfam" id="PF17857">
    <property type="entry name" value="AAA_lid_1"/>
    <property type="match status" value="1"/>
</dbReference>
<keyword evidence="8" id="KW-0067">ATP-binding</keyword>
<feature type="domain" description="AAA+ ATPase" evidence="18">
    <location>
        <begin position="1886"/>
        <end position="2024"/>
    </location>
</feature>
<dbReference type="EMBL" id="FO082274">
    <property type="protein sequence ID" value="CCO16889.1"/>
    <property type="molecule type" value="Genomic_DNA"/>
</dbReference>
<evidence type="ECO:0000256" key="12">
    <source>
        <dbReference type="ARBA" id="ARBA00023069"/>
    </source>
</evidence>
<evidence type="ECO:0000313" key="20">
    <source>
        <dbReference type="Proteomes" id="UP000198341"/>
    </source>
</evidence>
<feature type="compositionally biased region" description="Low complexity" evidence="17">
    <location>
        <begin position="90"/>
        <end position="101"/>
    </location>
</feature>
<dbReference type="Pfam" id="PF12775">
    <property type="entry name" value="AAA_7"/>
    <property type="match status" value="1"/>
</dbReference>
<keyword evidence="6" id="KW-0547">Nucleotide-binding</keyword>
<evidence type="ECO:0000313" key="19">
    <source>
        <dbReference type="EMBL" id="CCO16889.1"/>
    </source>
</evidence>
<feature type="region of interest" description="Disordered" evidence="17">
    <location>
        <begin position="4336"/>
        <end position="4355"/>
    </location>
</feature>
<dbReference type="Gene3D" id="1.10.8.710">
    <property type="match status" value="1"/>
</dbReference>
<dbReference type="Gene3D" id="1.20.140.100">
    <property type="entry name" value="Dynein heavy chain, N-terminal domain 2"/>
    <property type="match status" value="1"/>
</dbReference>
<dbReference type="InterPro" id="IPR013602">
    <property type="entry name" value="Dynein_heavy_linker"/>
</dbReference>
<dbReference type="InterPro" id="IPR013594">
    <property type="entry name" value="Dynein_heavy_tail"/>
</dbReference>
<dbReference type="InterPro" id="IPR024743">
    <property type="entry name" value="Dynein_HC_stalk"/>
</dbReference>
<dbReference type="OrthoDB" id="64868at2759"/>
<keyword evidence="11 16" id="KW-0175">Coiled coil</keyword>
<evidence type="ECO:0000256" key="3">
    <source>
        <dbReference type="ARBA" id="ARBA00022490"/>
    </source>
</evidence>
<dbReference type="Pfam" id="PF18198">
    <property type="entry name" value="AAA_lid_11"/>
    <property type="match status" value="1"/>
</dbReference>
<feature type="region of interest" description="Disordered" evidence="17">
    <location>
        <begin position="1"/>
        <end position="51"/>
    </location>
</feature>
<evidence type="ECO:0000256" key="8">
    <source>
        <dbReference type="ARBA" id="ARBA00022840"/>
    </source>
</evidence>
<keyword evidence="10" id="KW-0243">Dynein</keyword>